<evidence type="ECO:0000313" key="9">
    <source>
        <dbReference type="EMBL" id="QNN59321.1"/>
    </source>
</evidence>
<dbReference type="Gene3D" id="1.20.1250.20">
    <property type="entry name" value="MFS general substrate transporter like domains"/>
    <property type="match status" value="1"/>
</dbReference>
<dbReference type="InterPro" id="IPR020846">
    <property type="entry name" value="MFS_dom"/>
</dbReference>
<feature type="transmembrane region" description="Helical" evidence="7">
    <location>
        <begin position="232"/>
        <end position="252"/>
    </location>
</feature>
<dbReference type="InterPro" id="IPR011701">
    <property type="entry name" value="MFS"/>
</dbReference>
<sequence length="478" mass="50896">MPESSTAAAPLSPMRNKLLWLVSLGFFMQTLDSTIVNTALPAMARDMGESPLHMHSVIVAYSLAMAVLIPASGWLADRFGTRRVFMSAIGLFVLGSVLCALSPNLNLLVAARVIQGLGGALLLPVGRLAVLRAFPREQFIRAISFVAIPGLVGPLIGPTLGGWMVEFASWHWIFWVNVPVGLIGLLASARYMPAGENMQPRSFDLTGYVMLAGGMALVSLAVESMASGGVRSASALIMMVFGLACLSGYWLHALRKPEPLFAPELFTVRTLRVGLLGNLFSRLGSSAMPFMTPLVLQVSLGYSPMHAGMMMLPTVIGSMLTKPLVTRVIHRFGYREVLVTNTWVLALLIASFSFISPDVPVPLLIAQLGIFGAVNSLQFSAMNTVTLKDLLPHFASSGNSLLSMVQMLAMGMGVAAAGAVLAAFQAHFGMATAGDTLWAFRGTFIMMGLLTLAATLLFTQLPRQEQAGGSTAGPEQHG</sequence>
<reference evidence="9 10" key="1">
    <citation type="submission" date="2020-08" db="EMBL/GenBank/DDBJ databases">
        <title>Genome sequence of Diaphorobacter ruginosibacter DSM 27467T.</title>
        <authorList>
            <person name="Hyun D.-W."/>
            <person name="Bae J.-W."/>
        </authorList>
    </citation>
    <scope>NUCLEOTIDE SEQUENCE [LARGE SCALE GENOMIC DNA]</scope>
    <source>
        <strain evidence="9 10">DSM 27467</strain>
    </source>
</reference>
<feature type="domain" description="Major facilitator superfamily (MFS) profile" evidence="8">
    <location>
        <begin position="18"/>
        <end position="466"/>
    </location>
</feature>
<comment type="subcellular location">
    <subcellularLocation>
        <location evidence="1">Cell membrane</location>
        <topology evidence="1">Multi-pass membrane protein</topology>
    </subcellularLocation>
</comment>
<organism evidence="9 10">
    <name type="scientific">Diaphorobacter ruginosibacter</name>
    <dbReference type="NCBI Taxonomy" id="1715720"/>
    <lineage>
        <taxon>Bacteria</taxon>
        <taxon>Pseudomonadati</taxon>
        <taxon>Pseudomonadota</taxon>
        <taxon>Betaproteobacteria</taxon>
        <taxon>Burkholderiales</taxon>
        <taxon>Comamonadaceae</taxon>
        <taxon>Diaphorobacter</taxon>
    </lineage>
</organism>
<feature type="transmembrane region" description="Helical" evidence="7">
    <location>
        <begin position="438"/>
        <end position="458"/>
    </location>
</feature>
<evidence type="ECO:0000256" key="1">
    <source>
        <dbReference type="ARBA" id="ARBA00004651"/>
    </source>
</evidence>
<gene>
    <name evidence="9" type="primary">mdtD</name>
    <name evidence="9" type="ORF">H9K76_11360</name>
</gene>
<evidence type="ECO:0000256" key="5">
    <source>
        <dbReference type="ARBA" id="ARBA00022989"/>
    </source>
</evidence>
<keyword evidence="6 7" id="KW-0472">Membrane</keyword>
<feature type="transmembrane region" description="Helical" evidence="7">
    <location>
        <begin position="142"/>
        <end position="160"/>
    </location>
</feature>
<dbReference type="InterPro" id="IPR004638">
    <property type="entry name" value="EmrB-like"/>
</dbReference>
<dbReference type="PANTHER" id="PTHR42718">
    <property type="entry name" value="MAJOR FACILITATOR SUPERFAMILY MULTIDRUG TRANSPORTER MFSC"/>
    <property type="match status" value="1"/>
</dbReference>
<dbReference type="PROSITE" id="PS50850">
    <property type="entry name" value="MFS"/>
    <property type="match status" value="1"/>
</dbReference>
<dbReference type="CDD" id="cd17503">
    <property type="entry name" value="MFS_LmrB_MDR_like"/>
    <property type="match status" value="1"/>
</dbReference>
<feature type="transmembrane region" description="Helical" evidence="7">
    <location>
        <begin position="205"/>
        <end position="226"/>
    </location>
</feature>
<dbReference type="PANTHER" id="PTHR42718:SF46">
    <property type="entry name" value="BLR6921 PROTEIN"/>
    <property type="match status" value="1"/>
</dbReference>
<keyword evidence="5 7" id="KW-1133">Transmembrane helix</keyword>
<evidence type="ECO:0000256" key="6">
    <source>
        <dbReference type="ARBA" id="ARBA00023136"/>
    </source>
</evidence>
<dbReference type="Proteomes" id="UP000515811">
    <property type="component" value="Chromosome"/>
</dbReference>
<feature type="transmembrane region" description="Helical" evidence="7">
    <location>
        <begin position="57"/>
        <end position="77"/>
    </location>
</feature>
<dbReference type="KEGG" id="drg:H9K76_11360"/>
<feature type="transmembrane region" description="Helical" evidence="7">
    <location>
        <begin position="172"/>
        <end position="193"/>
    </location>
</feature>
<evidence type="ECO:0000256" key="4">
    <source>
        <dbReference type="ARBA" id="ARBA00022692"/>
    </source>
</evidence>
<protein>
    <submittedName>
        <fullName evidence="9">Multidrug transporter subunit MdtD</fullName>
    </submittedName>
</protein>
<dbReference type="InterPro" id="IPR036259">
    <property type="entry name" value="MFS_trans_sf"/>
</dbReference>
<evidence type="ECO:0000256" key="2">
    <source>
        <dbReference type="ARBA" id="ARBA00022448"/>
    </source>
</evidence>
<dbReference type="EMBL" id="CP060714">
    <property type="protein sequence ID" value="QNN59321.1"/>
    <property type="molecule type" value="Genomic_DNA"/>
</dbReference>
<feature type="transmembrane region" description="Helical" evidence="7">
    <location>
        <begin position="84"/>
        <end position="103"/>
    </location>
</feature>
<name>A0A7G9RUP6_9BURK</name>
<dbReference type="NCBIfam" id="NF007799">
    <property type="entry name" value="PRK10504.1"/>
    <property type="match status" value="1"/>
</dbReference>
<dbReference type="GO" id="GO:0005886">
    <property type="term" value="C:plasma membrane"/>
    <property type="evidence" value="ECO:0007669"/>
    <property type="project" value="UniProtKB-SubCell"/>
</dbReference>
<dbReference type="Pfam" id="PF07690">
    <property type="entry name" value="MFS_1"/>
    <property type="match status" value="1"/>
</dbReference>
<proteinExistence type="predicted"/>
<evidence type="ECO:0000313" key="10">
    <source>
        <dbReference type="Proteomes" id="UP000515811"/>
    </source>
</evidence>
<keyword evidence="4 7" id="KW-0812">Transmembrane</keyword>
<feature type="transmembrane region" description="Helical" evidence="7">
    <location>
        <begin position="337"/>
        <end position="355"/>
    </location>
</feature>
<dbReference type="NCBIfam" id="TIGR00711">
    <property type="entry name" value="efflux_EmrB"/>
    <property type="match status" value="1"/>
</dbReference>
<dbReference type="AlphaFoldDB" id="A0A7G9RUP6"/>
<dbReference type="PRINTS" id="PR01036">
    <property type="entry name" value="TCRTETB"/>
</dbReference>
<keyword evidence="2" id="KW-0813">Transport</keyword>
<feature type="transmembrane region" description="Helical" evidence="7">
    <location>
        <begin position="307"/>
        <end position="325"/>
    </location>
</feature>
<evidence type="ECO:0000256" key="7">
    <source>
        <dbReference type="SAM" id="Phobius"/>
    </source>
</evidence>
<feature type="transmembrane region" description="Helical" evidence="7">
    <location>
        <begin position="109"/>
        <end position="130"/>
    </location>
</feature>
<keyword evidence="3" id="KW-1003">Cell membrane</keyword>
<keyword evidence="10" id="KW-1185">Reference proteome</keyword>
<feature type="transmembrane region" description="Helical" evidence="7">
    <location>
        <begin position="401"/>
        <end position="426"/>
    </location>
</feature>
<evidence type="ECO:0000259" key="8">
    <source>
        <dbReference type="PROSITE" id="PS50850"/>
    </source>
</evidence>
<feature type="transmembrane region" description="Helical" evidence="7">
    <location>
        <begin position="273"/>
        <end position="295"/>
    </location>
</feature>
<accession>A0A7G9RUP6</accession>
<dbReference type="SUPFAM" id="SSF103473">
    <property type="entry name" value="MFS general substrate transporter"/>
    <property type="match status" value="1"/>
</dbReference>
<evidence type="ECO:0000256" key="3">
    <source>
        <dbReference type="ARBA" id="ARBA00022475"/>
    </source>
</evidence>
<dbReference type="GO" id="GO:0022857">
    <property type="term" value="F:transmembrane transporter activity"/>
    <property type="evidence" value="ECO:0007669"/>
    <property type="project" value="InterPro"/>
</dbReference>
<dbReference type="Gene3D" id="1.20.1720.10">
    <property type="entry name" value="Multidrug resistance protein D"/>
    <property type="match status" value="1"/>
</dbReference>